<evidence type="ECO:0000313" key="2">
    <source>
        <dbReference type="Proteomes" id="UP000789901"/>
    </source>
</evidence>
<keyword evidence="2" id="KW-1185">Reference proteome</keyword>
<dbReference type="EMBL" id="CAJVQB010014333">
    <property type="protein sequence ID" value="CAG8767766.1"/>
    <property type="molecule type" value="Genomic_DNA"/>
</dbReference>
<reference evidence="1 2" key="1">
    <citation type="submission" date="2021-06" db="EMBL/GenBank/DDBJ databases">
        <authorList>
            <person name="Kallberg Y."/>
            <person name="Tangrot J."/>
            <person name="Rosling A."/>
        </authorList>
    </citation>
    <scope>NUCLEOTIDE SEQUENCE [LARGE SCALE GENOMIC DNA]</scope>
    <source>
        <strain evidence="1 2">120-4 pot B 10/14</strain>
    </source>
</reference>
<dbReference type="Proteomes" id="UP000789901">
    <property type="component" value="Unassembled WGS sequence"/>
</dbReference>
<evidence type="ECO:0000313" key="1">
    <source>
        <dbReference type="EMBL" id="CAG8767766.1"/>
    </source>
</evidence>
<proteinExistence type="predicted"/>
<protein>
    <submittedName>
        <fullName evidence="1">17394_t:CDS:1</fullName>
    </submittedName>
</protein>
<comment type="caution">
    <text evidence="1">The sequence shown here is derived from an EMBL/GenBank/DDBJ whole genome shotgun (WGS) entry which is preliminary data.</text>
</comment>
<gene>
    <name evidence="1" type="ORF">GMARGA_LOCUS18181</name>
</gene>
<feature type="non-terminal residue" evidence="1">
    <location>
        <position position="72"/>
    </location>
</feature>
<organism evidence="1 2">
    <name type="scientific">Gigaspora margarita</name>
    <dbReference type="NCBI Taxonomy" id="4874"/>
    <lineage>
        <taxon>Eukaryota</taxon>
        <taxon>Fungi</taxon>
        <taxon>Fungi incertae sedis</taxon>
        <taxon>Mucoromycota</taxon>
        <taxon>Glomeromycotina</taxon>
        <taxon>Glomeromycetes</taxon>
        <taxon>Diversisporales</taxon>
        <taxon>Gigasporaceae</taxon>
        <taxon>Gigaspora</taxon>
    </lineage>
</organism>
<accession>A0ABN7VG65</accession>
<name>A0ABN7VG65_GIGMA</name>
<sequence>MFVVIRLSLFLRTIRLTVGPDFVNLKIKYSCTVILIVCTNEIFVYHTNFPQTSDNNICEHKCPRPTHLMLSD</sequence>